<organism evidence="1 2">
    <name type="scientific">Dothistroma septosporum (strain NZE10 / CBS 128990)</name>
    <name type="common">Red band needle blight fungus</name>
    <name type="synonym">Mycosphaerella pini</name>
    <dbReference type="NCBI Taxonomy" id="675120"/>
    <lineage>
        <taxon>Eukaryota</taxon>
        <taxon>Fungi</taxon>
        <taxon>Dikarya</taxon>
        <taxon>Ascomycota</taxon>
        <taxon>Pezizomycotina</taxon>
        <taxon>Dothideomycetes</taxon>
        <taxon>Dothideomycetidae</taxon>
        <taxon>Mycosphaerellales</taxon>
        <taxon>Mycosphaerellaceae</taxon>
        <taxon>Dothistroma</taxon>
    </lineage>
</organism>
<dbReference type="EMBL" id="KB446537">
    <property type="protein sequence ID" value="EME46501.1"/>
    <property type="molecule type" value="Genomic_DNA"/>
</dbReference>
<gene>
    <name evidence="1" type="ORF">DOTSEDRAFT_70490</name>
</gene>
<accession>N1PSS1</accession>
<dbReference type="HOGENOM" id="CLU_2527433_0_0_1"/>
<evidence type="ECO:0000313" key="1">
    <source>
        <dbReference type="EMBL" id="EME46501.1"/>
    </source>
</evidence>
<reference evidence="1 2" key="2">
    <citation type="journal article" date="2012" name="PLoS Pathog.">
        <title>Diverse lifestyles and strategies of plant pathogenesis encoded in the genomes of eighteen Dothideomycetes fungi.</title>
        <authorList>
            <person name="Ohm R.A."/>
            <person name="Feau N."/>
            <person name="Henrissat B."/>
            <person name="Schoch C.L."/>
            <person name="Horwitz B.A."/>
            <person name="Barry K.W."/>
            <person name="Condon B.J."/>
            <person name="Copeland A.C."/>
            <person name="Dhillon B."/>
            <person name="Glaser F."/>
            <person name="Hesse C.N."/>
            <person name="Kosti I."/>
            <person name="LaButti K."/>
            <person name="Lindquist E.A."/>
            <person name="Lucas S."/>
            <person name="Salamov A.A."/>
            <person name="Bradshaw R.E."/>
            <person name="Ciuffetti L."/>
            <person name="Hamelin R.C."/>
            <person name="Kema G.H.J."/>
            <person name="Lawrence C."/>
            <person name="Scott J.A."/>
            <person name="Spatafora J.W."/>
            <person name="Turgeon B.G."/>
            <person name="de Wit P.J.G.M."/>
            <person name="Zhong S."/>
            <person name="Goodwin S.B."/>
            <person name="Grigoriev I.V."/>
        </authorList>
    </citation>
    <scope>NUCLEOTIDE SEQUENCE [LARGE SCALE GENOMIC DNA]</scope>
    <source>
        <strain evidence="2">NZE10 / CBS 128990</strain>
    </source>
</reference>
<name>N1PSS1_DOTSN</name>
<protein>
    <submittedName>
        <fullName evidence="1">Uncharacterized protein</fullName>
    </submittedName>
</protein>
<dbReference type="AlphaFoldDB" id="N1PSS1"/>
<proteinExistence type="predicted"/>
<dbReference type="Proteomes" id="UP000016933">
    <property type="component" value="Unassembled WGS sequence"/>
</dbReference>
<reference evidence="2" key="1">
    <citation type="journal article" date="2012" name="PLoS Genet.">
        <title>The genomes of the fungal plant pathogens Cladosporium fulvum and Dothistroma septosporum reveal adaptation to different hosts and lifestyles but also signatures of common ancestry.</title>
        <authorList>
            <person name="de Wit P.J.G.M."/>
            <person name="van der Burgt A."/>
            <person name="Oekmen B."/>
            <person name="Stergiopoulos I."/>
            <person name="Abd-Elsalam K.A."/>
            <person name="Aerts A.L."/>
            <person name="Bahkali A.H."/>
            <person name="Beenen H.G."/>
            <person name="Chettri P."/>
            <person name="Cox M.P."/>
            <person name="Datema E."/>
            <person name="de Vries R.P."/>
            <person name="Dhillon B."/>
            <person name="Ganley A.R."/>
            <person name="Griffiths S.A."/>
            <person name="Guo Y."/>
            <person name="Hamelin R.C."/>
            <person name="Henrissat B."/>
            <person name="Kabir M.S."/>
            <person name="Jashni M.K."/>
            <person name="Kema G."/>
            <person name="Klaubauf S."/>
            <person name="Lapidus A."/>
            <person name="Levasseur A."/>
            <person name="Lindquist E."/>
            <person name="Mehrabi R."/>
            <person name="Ohm R.A."/>
            <person name="Owen T.J."/>
            <person name="Salamov A."/>
            <person name="Schwelm A."/>
            <person name="Schijlen E."/>
            <person name="Sun H."/>
            <person name="van den Burg H.A."/>
            <person name="van Ham R.C.H.J."/>
            <person name="Zhang S."/>
            <person name="Goodwin S.B."/>
            <person name="Grigoriev I.V."/>
            <person name="Collemare J."/>
            <person name="Bradshaw R.E."/>
        </authorList>
    </citation>
    <scope>NUCLEOTIDE SEQUENCE [LARGE SCALE GENOMIC DNA]</scope>
    <source>
        <strain evidence="2">NZE10 / CBS 128990</strain>
    </source>
</reference>
<evidence type="ECO:0000313" key="2">
    <source>
        <dbReference type="Proteomes" id="UP000016933"/>
    </source>
</evidence>
<keyword evidence="2" id="KW-1185">Reference proteome</keyword>
<sequence>MTKDEVPRTMLKSRTKHDPSTAMLPAAMASISQRLAMREVRRNEDAQVSLQQCAASRDWGIVDHTSRTKDPAWLAVQEEGAIGM</sequence>